<name>A0AAE3N7M3_9BURK</name>
<reference evidence="2" key="1">
    <citation type="submission" date="2023-01" db="EMBL/GenBank/DDBJ databases">
        <title>Xenophilus mangrovi sp. nov., isolated from soil of Mangrove nature reserve.</title>
        <authorList>
            <person name="Xu S."/>
            <person name="Liu Z."/>
            <person name="Xu Y."/>
        </authorList>
    </citation>
    <scope>NUCLEOTIDE SEQUENCE</scope>
    <source>
        <strain evidence="2">YW8</strain>
    </source>
</reference>
<dbReference type="Pfam" id="PF06094">
    <property type="entry name" value="GGACT"/>
    <property type="match status" value="1"/>
</dbReference>
<gene>
    <name evidence="2" type="ORF">PGB34_06785</name>
</gene>
<dbReference type="CDD" id="cd06661">
    <property type="entry name" value="GGCT_like"/>
    <property type="match status" value="1"/>
</dbReference>
<keyword evidence="3" id="KW-1185">Reference proteome</keyword>
<proteinExistence type="predicted"/>
<comment type="caution">
    <text evidence="2">The sequence shown here is derived from an EMBL/GenBank/DDBJ whole genome shotgun (WGS) entry which is preliminary data.</text>
</comment>
<evidence type="ECO:0000313" key="2">
    <source>
        <dbReference type="EMBL" id="MDA7416068.1"/>
    </source>
</evidence>
<dbReference type="SUPFAM" id="SSF110857">
    <property type="entry name" value="Gamma-glutamyl cyclotransferase-like"/>
    <property type="match status" value="1"/>
</dbReference>
<dbReference type="Proteomes" id="UP001212602">
    <property type="component" value="Unassembled WGS sequence"/>
</dbReference>
<dbReference type="Gene3D" id="3.10.490.10">
    <property type="entry name" value="Gamma-glutamyl cyclotransferase-like"/>
    <property type="match status" value="1"/>
</dbReference>
<dbReference type="InterPro" id="IPR036568">
    <property type="entry name" value="GGCT-like_sf"/>
</dbReference>
<sequence length="155" mass="16818">MPEGLPPSRLVFVYGTLRRGECNDIHRFNPTPEPVGEGWAAGLLYDLGPYPGARFADPCGHLEAEAGSCDRIRGEIYRVTADVEALLDQLEDVRADGQGEYLRREVLVFGAAGGQPLNCLAYEIQAERVRHAPRISGGDWCHREALSGAPAPSSS</sequence>
<dbReference type="RefSeq" id="WP_271427301.1">
    <property type="nucleotide sequence ID" value="NZ_JAQIPB010000002.1"/>
</dbReference>
<organism evidence="2 3">
    <name type="scientific">Xenophilus arseniciresistens</name>
    <dbReference type="NCBI Taxonomy" id="1283306"/>
    <lineage>
        <taxon>Bacteria</taxon>
        <taxon>Pseudomonadati</taxon>
        <taxon>Pseudomonadota</taxon>
        <taxon>Betaproteobacteria</taxon>
        <taxon>Burkholderiales</taxon>
        <taxon>Comamonadaceae</taxon>
        <taxon>Xenophilus</taxon>
    </lineage>
</organism>
<evidence type="ECO:0000313" key="3">
    <source>
        <dbReference type="Proteomes" id="UP001212602"/>
    </source>
</evidence>
<dbReference type="AlphaFoldDB" id="A0AAE3N7M3"/>
<dbReference type="InterPro" id="IPR009288">
    <property type="entry name" value="AIG2-like_dom"/>
</dbReference>
<protein>
    <submittedName>
        <fullName evidence="2">Gamma-glutamylcyclotransferase</fullName>
    </submittedName>
</protein>
<accession>A0AAE3N7M3</accession>
<dbReference type="InterPro" id="IPR013024">
    <property type="entry name" value="GGCT-like"/>
</dbReference>
<dbReference type="EMBL" id="JAQIPB010000002">
    <property type="protein sequence ID" value="MDA7416068.1"/>
    <property type="molecule type" value="Genomic_DNA"/>
</dbReference>
<evidence type="ECO:0000259" key="1">
    <source>
        <dbReference type="Pfam" id="PF06094"/>
    </source>
</evidence>
<feature type="domain" description="Gamma-glutamylcyclotransferase AIG2-like" evidence="1">
    <location>
        <begin position="11"/>
        <end position="141"/>
    </location>
</feature>